<dbReference type="Proteomes" id="UP000035680">
    <property type="component" value="Unassembled WGS sequence"/>
</dbReference>
<reference evidence="2" key="2">
    <citation type="submission" date="2015-08" db="UniProtKB">
        <authorList>
            <consortium name="WormBaseParasite"/>
        </authorList>
    </citation>
    <scope>IDENTIFICATION</scope>
</reference>
<evidence type="ECO:0000313" key="2">
    <source>
        <dbReference type="WBParaSite" id="SVE_1997400.1"/>
    </source>
</evidence>
<sequence>MGVRMVTSKVVMFTIQGLLNDGEDFVCIPKGEPISIASDVSTIYPIDEECTSKFEKYCTDLKNMLPISTISSEINKSQANL</sequence>
<name>A0A0K0G5F7_STRVS</name>
<keyword evidence="1" id="KW-1185">Reference proteome</keyword>
<evidence type="ECO:0000313" key="1">
    <source>
        <dbReference type="Proteomes" id="UP000035680"/>
    </source>
</evidence>
<dbReference type="WBParaSite" id="SVE_1997400.1">
    <property type="protein sequence ID" value="SVE_1997400.1"/>
    <property type="gene ID" value="SVE_1997400"/>
</dbReference>
<organism evidence="1 2">
    <name type="scientific">Strongyloides venezuelensis</name>
    <name type="common">Threadworm</name>
    <dbReference type="NCBI Taxonomy" id="75913"/>
    <lineage>
        <taxon>Eukaryota</taxon>
        <taxon>Metazoa</taxon>
        <taxon>Ecdysozoa</taxon>
        <taxon>Nematoda</taxon>
        <taxon>Chromadorea</taxon>
        <taxon>Rhabditida</taxon>
        <taxon>Tylenchina</taxon>
        <taxon>Panagrolaimomorpha</taxon>
        <taxon>Strongyloidoidea</taxon>
        <taxon>Strongyloididae</taxon>
        <taxon>Strongyloides</taxon>
    </lineage>
</organism>
<proteinExistence type="predicted"/>
<protein>
    <submittedName>
        <fullName evidence="2">PEPCK_N domain-containing protein</fullName>
    </submittedName>
</protein>
<reference evidence="1" key="1">
    <citation type="submission" date="2014-07" db="EMBL/GenBank/DDBJ databases">
        <authorList>
            <person name="Martin A.A"/>
            <person name="De Silva N."/>
        </authorList>
    </citation>
    <scope>NUCLEOTIDE SEQUENCE</scope>
</reference>
<accession>A0A0K0G5F7</accession>
<dbReference type="AlphaFoldDB" id="A0A0K0G5F7"/>